<reference evidence="1" key="1">
    <citation type="submission" date="2022-02" db="EMBL/GenBank/DDBJ databases">
        <title>Plant Genome Project.</title>
        <authorList>
            <person name="Zhang R.-G."/>
        </authorList>
    </citation>
    <scope>NUCLEOTIDE SEQUENCE</scope>
    <source>
        <strain evidence="1">AT1</strain>
    </source>
</reference>
<comment type="caution">
    <text evidence="1">The sequence shown here is derived from an EMBL/GenBank/DDBJ whole genome shotgun (WGS) entry which is preliminary data.</text>
</comment>
<keyword evidence="2" id="KW-1185">Reference proteome</keyword>
<gene>
    <name evidence="1" type="ORF">RHMOL_Rhmol04G0293800</name>
</gene>
<proteinExistence type="predicted"/>
<protein>
    <submittedName>
        <fullName evidence="1">Uncharacterized protein</fullName>
    </submittedName>
</protein>
<sequence>MGSLLLLWFPFAIVSWFIGAFDLFFLWRKTDVSRALIPGLVSDICRFPCRLGPLPVEISGVYALAPTVSSWFLEHPLRMILVHTLSTIMVIHAPFIRWFYKDHPSCLNSNRCDYYIITHGGDETIAAQAEHHGTDHAIYQVCHDFKRDYTNILGLAYNLTWNLESQLVEWLDALVHNSFVRYSNIGDAPGFDVGDIPYNTRASGVPIRPIDLGKVPERLVMIESFSTLAILTSSTKGRYDTNFEGHEHKWSCFHLAGPPSPEVTLTILANVYGQRHFRDVHTVLKLHNSRHYQMESVGSHALLEGMATIAFFITLDQVLETPLSIPNFLIFKPNTSGKRE</sequence>
<dbReference type="EMBL" id="CM046391">
    <property type="protein sequence ID" value="KAI8560923.1"/>
    <property type="molecule type" value="Genomic_DNA"/>
</dbReference>
<dbReference type="Proteomes" id="UP001062846">
    <property type="component" value="Chromosome 4"/>
</dbReference>
<evidence type="ECO:0000313" key="1">
    <source>
        <dbReference type="EMBL" id="KAI8560923.1"/>
    </source>
</evidence>
<name>A0ACC0P833_RHOML</name>
<accession>A0ACC0P833</accession>
<evidence type="ECO:0000313" key="2">
    <source>
        <dbReference type="Proteomes" id="UP001062846"/>
    </source>
</evidence>
<organism evidence="1 2">
    <name type="scientific">Rhododendron molle</name>
    <name type="common">Chinese azalea</name>
    <name type="synonym">Azalea mollis</name>
    <dbReference type="NCBI Taxonomy" id="49168"/>
    <lineage>
        <taxon>Eukaryota</taxon>
        <taxon>Viridiplantae</taxon>
        <taxon>Streptophyta</taxon>
        <taxon>Embryophyta</taxon>
        <taxon>Tracheophyta</taxon>
        <taxon>Spermatophyta</taxon>
        <taxon>Magnoliopsida</taxon>
        <taxon>eudicotyledons</taxon>
        <taxon>Gunneridae</taxon>
        <taxon>Pentapetalae</taxon>
        <taxon>asterids</taxon>
        <taxon>Ericales</taxon>
        <taxon>Ericaceae</taxon>
        <taxon>Ericoideae</taxon>
        <taxon>Rhodoreae</taxon>
        <taxon>Rhododendron</taxon>
    </lineage>
</organism>